<proteinExistence type="predicted"/>
<dbReference type="InterPro" id="IPR015188">
    <property type="entry name" value="BRCA2_OB_3"/>
</dbReference>
<dbReference type="WBParaSite" id="SBAD_0000792901-mRNA-1">
    <property type="protein sequence ID" value="SBAD_0000792901-mRNA-1"/>
    <property type="gene ID" value="SBAD_0000792901"/>
</dbReference>
<accession>A0A183IVJ1</accession>
<protein>
    <submittedName>
        <fullName evidence="4">BRCA-2_OB3 domain-containing protein</fullName>
    </submittedName>
</protein>
<name>A0A183IVJ1_9BILA</name>
<evidence type="ECO:0000313" key="2">
    <source>
        <dbReference type="EMBL" id="VDP13790.1"/>
    </source>
</evidence>
<evidence type="ECO:0000259" key="1">
    <source>
        <dbReference type="Pfam" id="PF09104"/>
    </source>
</evidence>
<dbReference type="Proteomes" id="UP000270296">
    <property type="component" value="Unassembled WGS sequence"/>
</dbReference>
<dbReference type="Pfam" id="PF09104">
    <property type="entry name" value="BRCA-2_OB3"/>
    <property type="match status" value="1"/>
</dbReference>
<dbReference type="GO" id="GO:0006355">
    <property type="term" value="P:regulation of DNA-templated transcription"/>
    <property type="evidence" value="ECO:0007669"/>
    <property type="project" value="TreeGrafter"/>
</dbReference>
<dbReference type="InterPro" id="IPR012340">
    <property type="entry name" value="NA-bd_OB-fold"/>
</dbReference>
<dbReference type="Gene3D" id="2.40.50.140">
    <property type="entry name" value="Nucleic acid-binding proteins"/>
    <property type="match status" value="2"/>
</dbReference>
<evidence type="ECO:0000313" key="4">
    <source>
        <dbReference type="WBParaSite" id="SBAD_0000792901-mRNA-1"/>
    </source>
</evidence>
<feature type="domain" description="BRCA2 OB3" evidence="1">
    <location>
        <begin position="195"/>
        <end position="330"/>
    </location>
</feature>
<dbReference type="SUPFAM" id="SSF50249">
    <property type="entry name" value="Nucleic acid-binding proteins"/>
    <property type="match status" value="1"/>
</dbReference>
<reference evidence="4" key="1">
    <citation type="submission" date="2016-06" db="UniProtKB">
        <authorList>
            <consortium name="WormBaseParasite"/>
        </authorList>
    </citation>
    <scope>IDENTIFICATION</scope>
</reference>
<sequence length="384" mass="42824">MNERAYEAYMVKCIDEQSATIEKLVSQKFTACCQDENDNSANDDAELEQLKSFIVGSSDPSLITELISASQMKRVERRCSKVNEKKMESLRNEIEQTVAAVLKDNPLPKCTPLLTFLVHGASAVDQERGAAANLVVWRPDMENLVSKLQEGKKFRFHKMQLTCVRNSSELSTTSSSFVEELPIKVQPPPQVYIPRSVTTFDDLKNGTCVPVMGQVDIVGVVLDIALGERGCTAYLGDDLMKFVAVRFDNSLEFYGLNRVVTIGRSLAWANVVYQPSCNARVPHVSIYSLTQVTENPKELCLSAALDRLDAEIKIFPNYLAEAKKSLQGALKGYGSCSNPCLLPYIEEFRKPYVDFSHMPYSSVTLVTKASARAPYKPPFRYKAN</sequence>
<keyword evidence="3" id="KW-1185">Reference proteome</keyword>
<dbReference type="PANTHER" id="PTHR11289:SF0">
    <property type="entry name" value="BREAST CANCER TYPE 2 SUSCEPTIBILITY PROTEIN"/>
    <property type="match status" value="1"/>
</dbReference>
<evidence type="ECO:0000313" key="3">
    <source>
        <dbReference type="Proteomes" id="UP000270296"/>
    </source>
</evidence>
<organism evidence="4">
    <name type="scientific">Soboliphyme baturini</name>
    <dbReference type="NCBI Taxonomy" id="241478"/>
    <lineage>
        <taxon>Eukaryota</taxon>
        <taxon>Metazoa</taxon>
        <taxon>Ecdysozoa</taxon>
        <taxon>Nematoda</taxon>
        <taxon>Enoplea</taxon>
        <taxon>Dorylaimia</taxon>
        <taxon>Dioctophymatida</taxon>
        <taxon>Dioctophymatoidea</taxon>
        <taxon>Soboliphymatidae</taxon>
        <taxon>Soboliphyme</taxon>
    </lineage>
</organism>
<dbReference type="InterPro" id="IPR015525">
    <property type="entry name" value="BRCA2"/>
</dbReference>
<gene>
    <name evidence="2" type="ORF">SBAD_LOCUS7638</name>
</gene>
<dbReference type="GO" id="GO:0000724">
    <property type="term" value="P:double-strand break repair via homologous recombination"/>
    <property type="evidence" value="ECO:0007669"/>
    <property type="project" value="InterPro"/>
</dbReference>
<dbReference type="AlphaFoldDB" id="A0A183IVJ1"/>
<reference evidence="2 3" key="2">
    <citation type="submission" date="2018-11" db="EMBL/GenBank/DDBJ databases">
        <authorList>
            <consortium name="Pathogen Informatics"/>
        </authorList>
    </citation>
    <scope>NUCLEOTIDE SEQUENCE [LARGE SCALE GENOMIC DNA]</scope>
</reference>
<dbReference type="PANTHER" id="PTHR11289">
    <property type="entry name" value="BREAST CANCER TYPE 2 SUSCEPTIBILITY PROTEIN BRCA2"/>
    <property type="match status" value="1"/>
</dbReference>
<dbReference type="EMBL" id="UZAM01010800">
    <property type="protein sequence ID" value="VDP13790.1"/>
    <property type="molecule type" value="Genomic_DNA"/>
</dbReference>